<gene>
    <name evidence="2" type="ORF">ACFSCY_01020</name>
</gene>
<feature type="domain" description="Cupin type-2" evidence="1">
    <location>
        <begin position="93"/>
        <end position="161"/>
    </location>
</feature>
<name>A0ABW4FBC2_9PSEU</name>
<evidence type="ECO:0000313" key="2">
    <source>
        <dbReference type="EMBL" id="MFD1528018.1"/>
    </source>
</evidence>
<dbReference type="RefSeq" id="WP_343972084.1">
    <property type="nucleotide sequence ID" value="NZ_BAAAJG010000003.1"/>
</dbReference>
<dbReference type="SUPFAM" id="SSF51182">
    <property type="entry name" value="RmlC-like cupins"/>
    <property type="match status" value="1"/>
</dbReference>
<dbReference type="Gene3D" id="2.60.120.10">
    <property type="entry name" value="Jelly Rolls"/>
    <property type="match status" value="1"/>
</dbReference>
<dbReference type="Pfam" id="PF07883">
    <property type="entry name" value="Cupin_2"/>
    <property type="match status" value="1"/>
</dbReference>
<keyword evidence="3" id="KW-1185">Reference proteome</keyword>
<dbReference type="InterPro" id="IPR014710">
    <property type="entry name" value="RmlC-like_jellyroll"/>
</dbReference>
<dbReference type="EMBL" id="JBHUCP010000001">
    <property type="protein sequence ID" value="MFD1528018.1"/>
    <property type="molecule type" value="Genomic_DNA"/>
</dbReference>
<proteinExistence type="predicted"/>
<evidence type="ECO:0000313" key="3">
    <source>
        <dbReference type="Proteomes" id="UP001597145"/>
    </source>
</evidence>
<organism evidence="2 3">
    <name type="scientific">Pseudonocardia aurantiaca</name>
    <dbReference type="NCBI Taxonomy" id="75290"/>
    <lineage>
        <taxon>Bacteria</taxon>
        <taxon>Bacillati</taxon>
        <taxon>Actinomycetota</taxon>
        <taxon>Actinomycetes</taxon>
        <taxon>Pseudonocardiales</taxon>
        <taxon>Pseudonocardiaceae</taxon>
        <taxon>Pseudonocardia</taxon>
    </lineage>
</organism>
<reference evidence="3" key="1">
    <citation type="journal article" date="2019" name="Int. J. Syst. Evol. Microbiol.">
        <title>The Global Catalogue of Microorganisms (GCM) 10K type strain sequencing project: providing services to taxonomists for standard genome sequencing and annotation.</title>
        <authorList>
            <consortium name="The Broad Institute Genomics Platform"/>
            <consortium name="The Broad Institute Genome Sequencing Center for Infectious Disease"/>
            <person name="Wu L."/>
            <person name="Ma J."/>
        </authorList>
    </citation>
    <scope>NUCLEOTIDE SEQUENCE [LARGE SCALE GENOMIC DNA]</scope>
    <source>
        <strain evidence="3">JCM 12165</strain>
    </source>
</reference>
<comment type="caution">
    <text evidence="2">The sequence shown here is derived from an EMBL/GenBank/DDBJ whole genome shotgun (WGS) entry which is preliminary data.</text>
</comment>
<sequence>MTGPGTGVRVLVVMVLAVVGLAGCAKPGQLGHPLPAALPGPEPASTPVAPAGAPLGLSEQVQASPAAGLLSSGLVDERVSMRSAGPAEFSVEIMVLGPGESTPWHRHPGTELSLVRSGEVTVQRGDKCEPLRYSLGHGVFVGDAEPHVVRNDGPVPAELVVTQLLAPGAPEDEVVEPAC</sequence>
<evidence type="ECO:0000259" key="1">
    <source>
        <dbReference type="Pfam" id="PF07883"/>
    </source>
</evidence>
<accession>A0ABW4FBC2</accession>
<dbReference type="InterPro" id="IPR011051">
    <property type="entry name" value="RmlC_Cupin_sf"/>
</dbReference>
<protein>
    <submittedName>
        <fullName evidence="2">Cupin domain-containing protein</fullName>
    </submittedName>
</protein>
<dbReference type="InterPro" id="IPR013096">
    <property type="entry name" value="Cupin_2"/>
</dbReference>
<dbReference type="Proteomes" id="UP001597145">
    <property type="component" value="Unassembled WGS sequence"/>
</dbReference>